<keyword evidence="6" id="KW-0238">DNA-binding</keyword>
<gene>
    <name evidence="9" type="ORF">BDV29DRAFT_100715</name>
</gene>
<dbReference type="GO" id="GO:0016829">
    <property type="term" value="F:lyase activity"/>
    <property type="evidence" value="ECO:0007669"/>
    <property type="project" value="UniProtKB-KW"/>
</dbReference>
<keyword evidence="4" id="KW-0378">Hydrolase</keyword>
<evidence type="ECO:0000256" key="2">
    <source>
        <dbReference type="ARBA" id="ARBA00022670"/>
    </source>
</evidence>
<evidence type="ECO:0000256" key="8">
    <source>
        <dbReference type="SAM" id="MobiDB-lite"/>
    </source>
</evidence>
<protein>
    <recommendedName>
        <fullName evidence="11">DUF159 domain protein</fullName>
    </recommendedName>
</protein>
<evidence type="ECO:0000256" key="6">
    <source>
        <dbReference type="ARBA" id="ARBA00023125"/>
    </source>
</evidence>
<dbReference type="PANTHER" id="PTHR13604:SF0">
    <property type="entry name" value="ABASIC SITE PROCESSING PROTEIN HMCES"/>
    <property type="match status" value="1"/>
</dbReference>
<keyword evidence="7" id="KW-0456">Lyase</keyword>
<dbReference type="GO" id="GO:0106300">
    <property type="term" value="P:protein-DNA covalent cross-linking repair"/>
    <property type="evidence" value="ECO:0007669"/>
    <property type="project" value="InterPro"/>
</dbReference>
<dbReference type="SUPFAM" id="SSF143081">
    <property type="entry name" value="BB1717-like"/>
    <property type="match status" value="1"/>
</dbReference>
<dbReference type="PANTHER" id="PTHR13604">
    <property type="entry name" value="DC12-RELATED"/>
    <property type="match status" value="1"/>
</dbReference>
<feature type="compositionally biased region" description="Basic and acidic residues" evidence="8">
    <location>
        <begin position="383"/>
        <end position="405"/>
    </location>
</feature>
<dbReference type="OrthoDB" id="2111841at2759"/>
<dbReference type="GO" id="GO:0003697">
    <property type="term" value="F:single-stranded DNA binding"/>
    <property type="evidence" value="ECO:0007669"/>
    <property type="project" value="InterPro"/>
</dbReference>
<dbReference type="GO" id="GO:0008233">
    <property type="term" value="F:peptidase activity"/>
    <property type="evidence" value="ECO:0007669"/>
    <property type="project" value="UniProtKB-KW"/>
</dbReference>
<feature type="region of interest" description="Disordered" evidence="8">
    <location>
        <begin position="59"/>
        <end position="84"/>
    </location>
</feature>
<keyword evidence="2" id="KW-0645">Protease</keyword>
<comment type="similarity">
    <text evidence="1">Belongs to the SOS response-associated peptidase family.</text>
</comment>
<dbReference type="Gene3D" id="3.90.1680.10">
    <property type="entry name" value="SOS response associated peptidase-like"/>
    <property type="match status" value="1"/>
</dbReference>
<evidence type="ECO:0008006" key="11">
    <source>
        <dbReference type="Google" id="ProtNLM"/>
    </source>
</evidence>
<feature type="region of interest" description="Disordered" evidence="8">
    <location>
        <begin position="307"/>
        <end position="418"/>
    </location>
</feature>
<keyword evidence="5" id="KW-0190">Covalent protein-DNA linkage</keyword>
<dbReference type="EMBL" id="ML732152">
    <property type="protein sequence ID" value="KAB8079212.1"/>
    <property type="molecule type" value="Genomic_DNA"/>
</dbReference>
<dbReference type="InterPro" id="IPR003738">
    <property type="entry name" value="SRAP"/>
</dbReference>
<dbReference type="InterPro" id="IPR036590">
    <property type="entry name" value="SRAP-like"/>
</dbReference>
<keyword evidence="10" id="KW-1185">Reference proteome</keyword>
<evidence type="ECO:0000256" key="1">
    <source>
        <dbReference type="ARBA" id="ARBA00008136"/>
    </source>
</evidence>
<dbReference type="GO" id="GO:0006508">
    <property type="term" value="P:proteolysis"/>
    <property type="evidence" value="ECO:0007669"/>
    <property type="project" value="UniProtKB-KW"/>
</dbReference>
<reference evidence="9 10" key="1">
    <citation type="submission" date="2019-04" db="EMBL/GenBank/DDBJ databases">
        <title>Friends and foes A comparative genomics study of 23 Aspergillus species from section Flavi.</title>
        <authorList>
            <consortium name="DOE Joint Genome Institute"/>
            <person name="Kjaerbolling I."/>
            <person name="Vesth T."/>
            <person name="Frisvad J.C."/>
            <person name="Nybo J.L."/>
            <person name="Theobald S."/>
            <person name="Kildgaard S."/>
            <person name="Isbrandt T."/>
            <person name="Kuo A."/>
            <person name="Sato A."/>
            <person name="Lyhne E.K."/>
            <person name="Kogle M.E."/>
            <person name="Wiebenga A."/>
            <person name="Kun R.S."/>
            <person name="Lubbers R.J."/>
            <person name="Makela M.R."/>
            <person name="Barry K."/>
            <person name="Chovatia M."/>
            <person name="Clum A."/>
            <person name="Daum C."/>
            <person name="Haridas S."/>
            <person name="He G."/>
            <person name="LaButti K."/>
            <person name="Lipzen A."/>
            <person name="Mondo S."/>
            <person name="Riley R."/>
            <person name="Salamov A."/>
            <person name="Simmons B.A."/>
            <person name="Magnuson J.K."/>
            <person name="Henrissat B."/>
            <person name="Mortensen U.H."/>
            <person name="Larsen T.O."/>
            <person name="Devries R.P."/>
            <person name="Grigoriev I.V."/>
            <person name="Machida M."/>
            <person name="Baker S.E."/>
            <person name="Andersen M.R."/>
        </authorList>
    </citation>
    <scope>NUCLEOTIDE SEQUENCE [LARGE SCALE GENOMIC DNA]</scope>
    <source>
        <strain evidence="9 10">CBS 151.66</strain>
    </source>
</reference>
<name>A0A5N5XIE2_9EURO</name>
<dbReference type="Pfam" id="PF02586">
    <property type="entry name" value="SRAP"/>
    <property type="match status" value="1"/>
</dbReference>
<evidence type="ECO:0000313" key="10">
    <source>
        <dbReference type="Proteomes" id="UP000326565"/>
    </source>
</evidence>
<evidence type="ECO:0000313" key="9">
    <source>
        <dbReference type="EMBL" id="KAB8079212.1"/>
    </source>
</evidence>
<dbReference type="Proteomes" id="UP000326565">
    <property type="component" value="Unassembled WGS sequence"/>
</dbReference>
<accession>A0A5N5XIE2</accession>
<evidence type="ECO:0000256" key="4">
    <source>
        <dbReference type="ARBA" id="ARBA00022801"/>
    </source>
</evidence>
<sequence length="418" mass="47552">MCGRYALGVRMAFIRQRLQEQGLQVDEAPSDDEVRETYNFAPGNYGAVYRADIYPGPHSDDEHEAIDTEDSTASTTQKHGEKQKQLRYKIQSMKWGLVPFWTKRNPDYGSLMRTINCRDDSLIEDRGMWTSMKRRKRCVVVCQGFFEWLKKGPGGKEKVPHFIKRKDGELMLFAGLWDCVSFEGSDEQLYTYTVITTSSNPYLKFIHDRMPVILEPNSEEMKIWLDPNRTTWSKELQSVLKPYEGELECYPVPKEVGKVGNNSPDFIVPVSSKENKSNIANFFANAKKKTAPGVKFEDESKDVKGTVEQTIYNDGNPRLTKDNEWSEDNAPKPAAGVKREHTPEGSGEVADEGTKKPKTEPITPSPKKVAEHISASKQQAIYSERKTRSATHNEKPLKKADEKKPAHGSQRITKFFSK</sequence>
<keyword evidence="3" id="KW-0227">DNA damage</keyword>
<dbReference type="AlphaFoldDB" id="A0A5N5XIE2"/>
<proteinExistence type="inferred from homology"/>
<evidence type="ECO:0000256" key="5">
    <source>
        <dbReference type="ARBA" id="ARBA00023124"/>
    </source>
</evidence>
<organism evidence="9 10">
    <name type="scientific">Aspergillus leporis</name>
    <dbReference type="NCBI Taxonomy" id="41062"/>
    <lineage>
        <taxon>Eukaryota</taxon>
        <taxon>Fungi</taxon>
        <taxon>Dikarya</taxon>
        <taxon>Ascomycota</taxon>
        <taxon>Pezizomycotina</taxon>
        <taxon>Eurotiomycetes</taxon>
        <taxon>Eurotiomycetidae</taxon>
        <taxon>Eurotiales</taxon>
        <taxon>Aspergillaceae</taxon>
        <taxon>Aspergillus</taxon>
        <taxon>Aspergillus subgen. Circumdati</taxon>
    </lineage>
</organism>
<evidence type="ECO:0000256" key="3">
    <source>
        <dbReference type="ARBA" id="ARBA00022763"/>
    </source>
</evidence>
<evidence type="ECO:0000256" key="7">
    <source>
        <dbReference type="ARBA" id="ARBA00023239"/>
    </source>
</evidence>